<feature type="transmembrane region" description="Helical" evidence="2">
    <location>
        <begin position="67"/>
        <end position="90"/>
    </location>
</feature>
<organism evidence="3 4">
    <name type="scientific">Bacterioplanes sanyensis</name>
    <dbReference type="NCBI Taxonomy" id="1249553"/>
    <lineage>
        <taxon>Bacteria</taxon>
        <taxon>Pseudomonadati</taxon>
        <taxon>Pseudomonadota</taxon>
        <taxon>Gammaproteobacteria</taxon>
        <taxon>Oceanospirillales</taxon>
        <taxon>Oceanospirillaceae</taxon>
        <taxon>Bacterioplanes</taxon>
    </lineage>
</organism>
<dbReference type="PANTHER" id="PTHR33219:SF14">
    <property type="entry name" value="PROTEIN COFACTOR ASSEMBLY OF COMPLEX C SUBUNIT B CCB3, CHLOROPLASTIC-RELATED"/>
    <property type="match status" value="1"/>
</dbReference>
<dbReference type="AlphaFoldDB" id="A0A222FI36"/>
<dbReference type="GO" id="GO:0016020">
    <property type="term" value="C:membrane"/>
    <property type="evidence" value="ECO:0007669"/>
    <property type="project" value="InterPro"/>
</dbReference>
<dbReference type="OrthoDB" id="9806665at2"/>
<proteinExistence type="inferred from homology"/>
<dbReference type="PANTHER" id="PTHR33219">
    <property type="entry name" value="YLMG HOMOLOG PROTEIN 2, CHLOROPLASTIC"/>
    <property type="match status" value="1"/>
</dbReference>
<dbReference type="RefSeq" id="WP_094059343.1">
    <property type="nucleotide sequence ID" value="NZ_CP022530.1"/>
</dbReference>
<evidence type="ECO:0000313" key="3">
    <source>
        <dbReference type="EMBL" id="ASP38144.1"/>
    </source>
</evidence>
<dbReference type="Pfam" id="PF02325">
    <property type="entry name" value="CCB3_YggT"/>
    <property type="match status" value="2"/>
</dbReference>
<dbReference type="KEGG" id="bsan:CHH28_05345"/>
<feature type="transmembrane region" description="Helical" evidence="2">
    <location>
        <begin position="97"/>
        <end position="127"/>
    </location>
</feature>
<keyword evidence="2" id="KW-0472">Membrane</keyword>
<sequence length="198" mass="21553">MSPLMQVGLLLVNTIGSLFALVVLMRFLLQLVRADFYNPISQFVVKVTNPLLLPLRRVVPGFAGLDVASLLLAWLVQCLYIGAIGVMLGLGLPWANILVWGTIGLVSLLFNIYFWGLLIVVIASWIAPNSYNPALILINQLLEPVMAPIRAKMPDMGGLDLSPLIFILALKVAEILLLTPLYQLGQVPMALANVVIGL</sequence>
<keyword evidence="2" id="KW-0812">Transmembrane</keyword>
<evidence type="ECO:0000256" key="2">
    <source>
        <dbReference type="SAM" id="Phobius"/>
    </source>
</evidence>
<name>A0A222FI36_9GAMM</name>
<keyword evidence="4" id="KW-1185">Reference proteome</keyword>
<keyword evidence="2" id="KW-1133">Transmembrane helix</keyword>
<accession>A0A222FI36</accession>
<comment type="similarity">
    <text evidence="1">Belongs to the YggT family.</text>
</comment>
<protein>
    <submittedName>
        <fullName evidence="3">YggT family protein</fullName>
    </submittedName>
</protein>
<evidence type="ECO:0000313" key="4">
    <source>
        <dbReference type="Proteomes" id="UP000202440"/>
    </source>
</evidence>
<dbReference type="InterPro" id="IPR003425">
    <property type="entry name" value="CCB3/YggT"/>
</dbReference>
<dbReference type="EMBL" id="CP022530">
    <property type="protein sequence ID" value="ASP38144.1"/>
    <property type="molecule type" value="Genomic_DNA"/>
</dbReference>
<dbReference type="Proteomes" id="UP000202440">
    <property type="component" value="Chromosome"/>
</dbReference>
<feature type="transmembrane region" description="Helical" evidence="2">
    <location>
        <begin position="7"/>
        <end position="29"/>
    </location>
</feature>
<gene>
    <name evidence="3" type="ORF">CHH28_05345</name>
</gene>
<evidence type="ECO:0000256" key="1">
    <source>
        <dbReference type="ARBA" id="ARBA00010894"/>
    </source>
</evidence>
<reference evidence="3 4" key="1">
    <citation type="submission" date="2017-07" db="EMBL/GenBank/DDBJ databases">
        <title>Annotated genome sequence of Bacterioplanes sanyensis isolated from Red Sea.</title>
        <authorList>
            <person name="Rehman Z.U."/>
        </authorList>
    </citation>
    <scope>NUCLEOTIDE SEQUENCE [LARGE SCALE GENOMIC DNA]</scope>
    <source>
        <strain evidence="3 4">NV9</strain>
    </source>
</reference>
<feature type="transmembrane region" description="Helical" evidence="2">
    <location>
        <begin position="161"/>
        <end position="182"/>
    </location>
</feature>